<keyword evidence="2" id="KW-0496">Mitochondrion</keyword>
<evidence type="ECO:0000256" key="1">
    <source>
        <dbReference type="SAM" id="Phobius"/>
    </source>
</evidence>
<proteinExistence type="predicted"/>
<name>V5IXB2_PALCE</name>
<dbReference type="AlphaFoldDB" id="V5IXB2"/>
<reference evidence="2" key="2">
    <citation type="journal article" date="2013" name="Folia Parasitol.">
        <title>The complete mitochondrial genome of Pallisentis celatus (Acanthocephala) with phylogenetic analysis of acanthocephalans and rotifers.</title>
        <authorList>
            <person name="Pan T.S."/>
            <person name="Nie P."/>
        </authorList>
    </citation>
    <scope>NUCLEOTIDE SEQUENCE</scope>
</reference>
<keyword evidence="1" id="KW-0472">Membrane</keyword>
<geneLocation type="mitochondrion" evidence="2"/>
<sequence>MLCEVSVVFFGGLVMMVLGVSVVALLVSLEITLLGVLVELLQWGFVWGFGSLVFVISVFVLGVMVSFVLVVGFISGGSLSCFYSGF</sequence>
<dbReference type="RefSeq" id="YP_008854344.1">
    <property type="nucleotide sequence ID" value="NC_022921.1"/>
</dbReference>
<keyword evidence="1" id="KW-0812">Transmembrane</keyword>
<gene>
    <name evidence="2" type="primary">ND4L</name>
</gene>
<accession>V5IXB2</accession>
<protein>
    <submittedName>
        <fullName evidence="2">NADH dehydrogenase subunit 4L</fullName>
    </submittedName>
</protein>
<reference evidence="2" key="1">
    <citation type="submission" date="2012-04" db="EMBL/GenBank/DDBJ databases">
        <authorList>
            <person name="Pan T."/>
        </authorList>
    </citation>
    <scope>NUCLEOTIDE SEQUENCE</scope>
</reference>
<organism evidence="2">
    <name type="scientific">Pallisentis celatus</name>
    <name type="common">Thorny-headed worm</name>
    <name type="synonym">Neosentis celatus</name>
    <dbReference type="NCBI Taxonomy" id="935648"/>
    <lineage>
        <taxon>Eukaryota</taxon>
        <taxon>Metazoa</taxon>
        <taxon>Spiralia</taxon>
        <taxon>Lophotrochozoa</taxon>
        <taxon>Acanthocephala</taxon>
        <taxon>Eoacanthocephala</taxon>
        <taxon>Gyracanthocephala</taxon>
        <taxon>Quadrigyridae</taxon>
        <taxon>Pallisentis</taxon>
    </lineage>
</organism>
<dbReference type="EMBL" id="JQ943583">
    <property type="protein sequence ID" value="AFK50136.1"/>
    <property type="molecule type" value="Genomic_DNA"/>
</dbReference>
<dbReference type="GeneID" id="17727836"/>
<feature type="transmembrane region" description="Helical" evidence="1">
    <location>
        <begin position="7"/>
        <end position="29"/>
    </location>
</feature>
<keyword evidence="1" id="KW-1133">Transmembrane helix</keyword>
<dbReference type="CTD" id="4539"/>
<feature type="transmembrane region" description="Helical" evidence="1">
    <location>
        <begin position="49"/>
        <end position="74"/>
    </location>
</feature>
<evidence type="ECO:0000313" key="2">
    <source>
        <dbReference type="EMBL" id="AFK50136.1"/>
    </source>
</evidence>